<sequence length="68" mass="7584">MDAMVEVERCWPLERPASGKLRLVVGPEVTAVASAERVAERYREFLEAAVPVAAAWRLEPLLPLDPRV</sequence>
<evidence type="ECO:0000313" key="1">
    <source>
        <dbReference type="EMBL" id="MDA0140937.1"/>
    </source>
</evidence>
<gene>
    <name evidence="1" type="ORF">OJ962_25805</name>
</gene>
<name>A0ABT4RQT1_9ACTN</name>
<organism evidence="1 2">
    <name type="scientific">Solirubrobacter deserti</name>
    <dbReference type="NCBI Taxonomy" id="2282478"/>
    <lineage>
        <taxon>Bacteria</taxon>
        <taxon>Bacillati</taxon>
        <taxon>Actinomycetota</taxon>
        <taxon>Thermoleophilia</taxon>
        <taxon>Solirubrobacterales</taxon>
        <taxon>Solirubrobacteraceae</taxon>
        <taxon>Solirubrobacter</taxon>
    </lineage>
</organism>
<dbReference type="Proteomes" id="UP001147700">
    <property type="component" value="Unassembled WGS sequence"/>
</dbReference>
<dbReference type="EMBL" id="JAPCID010000047">
    <property type="protein sequence ID" value="MDA0140937.1"/>
    <property type="molecule type" value="Genomic_DNA"/>
</dbReference>
<proteinExistence type="predicted"/>
<dbReference type="RefSeq" id="WP_270006703.1">
    <property type="nucleotide sequence ID" value="NZ_JAPCID010000047.1"/>
</dbReference>
<reference evidence="1" key="1">
    <citation type="submission" date="2022-10" db="EMBL/GenBank/DDBJ databases">
        <title>The WGS of Solirubrobacter sp. CPCC 204708.</title>
        <authorList>
            <person name="Jiang Z."/>
        </authorList>
    </citation>
    <scope>NUCLEOTIDE SEQUENCE</scope>
    <source>
        <strain evidence="1">CPCC 204708</strain>
    </source>
</reference>
<keyword evidence="2" id="KW-1185">Reference proteome</keyword>
<comment type="caution">
    <text evidence="1">The sequence shown here is derived from an EMBL/GenBank/DDBJ whole genome shotgun (WGS) entry which is preliminary data.</text>
</comment>
<evidence type="ECO:0000313" key="2">
    <source>
        <dbReference type="Proteomes" id="UP001147700"/>
    </source>
</evidence>
<protein>
    <submittedName>
        <fullName evidence="1">Uncharacterized protein</fullName>
    </submittedName>
</protein>
<accession>A0ABT4RQT1</accession>